<evidence type="ECO:0000313" key="3">
    <source>
        <dbReference type="Proteomes" id="UP000176451"/>
    </source>
</evidence>
<dbReference type="GO" id="GO:0004803">
    <property type="term" value="F:transposase activity"/>
    <property type="evidence" value="ECO:0007669"/>
    <property type="project" value="InterPro"/>
</dbReference>
<dbReference type="PANTHER" id="PTHR34322">
    <property type="entry name" value="TRANSPOSASE, Y1_TNP DOMAIN-CONTAINING"/>
    <property type="match status" value="1"/>
</dbReference>
<dbReference type="InterPro" id="IPR036515">
    <property type="entry name" value="Transposase_17_sf"/>
</dbReference>
<dbReference type="GO" id="GO:0003677">
    <property type="term" value="F:DNA binding"/>
    <property type="evidence" value="ECO:0007669"/>
    <property type="project" value="InterPro"/>
</dbReference>
<accession>A0A1F5EDX6</accession>
<dbReference type="SMART" id="SM01321">
    <property type="entry name" value="Y1_Tnp"/>
    <property type="match status" value="1"/>
</dbReference>
<organism evidence="2 3">
    <name type="scientific">Candidatus Berkelbacteria bacterium RIFCSPHIGHO2_12_FULL_36_9</name>
    <dbReference type="NCBI Taxonomy" id="1797469"/>
    <lineage>
        <taxon>Bacteria</taxon>
        <taxon>Candidatus Berkelbacteria</taxon>
    </lineage>
</organism>
<dbReference type="Gene3D" id="3.30.70.1290">
    <property type="entry name" value="Transposase IS200-like"/>
    <property type="match status" value="1"/>
</dbReference>
<dbReference type="EMBL" id="MEZV01000056">
    <property type="protein sequence ID" value="OGD65565.1"/>
    <property type="molecule type" value="Genomic_DNA"/>
</dbReference>
<dbReference type="STRING" id="1797469.A3F08_02765"/>
<dbReference type="AlphaFoldDB" id="A0A1F5EDX6"/>
<comment type="caution">
    <text evidence="2">The sequence shown here is derived from an EMBL/GenBank/DDBJ whole genome shotgun (WGS) entry which is preliminary data.</text>
</comment>
<sequence>MVQYRKEILSTGSYYHVYCRSISKYIIFNNNSEFIRMLEILNLYRYIDFNLKYSMFNKLTLLSQSTIIEKLKSDNQVYVEIVAYCIMPTHIHLILKQVADGGISKFMAKVLNSYSRYFNVKHKRVGPLWAGRFKSVLITNDDQMLHLTRYIHLNPSSAKIVELPEDWSFSSYSEYISSKNYFPKICSYENLFMFSAEEYKKFVSDRKSYQQEISKIKHILLEDYAG</sequence>
<dbReference type="Proteomes" id="UP000176451">
    <property type="component" value="Unassembled WGS sequence"/>
</dbReference>
<dbReference type="PANTHER" id="PTHR34322:SF2">
    <property type="entry name" value="TRANSPOSASE IS200-LIKE DOMAIN-CONTAINING PROTEIN"/>
    <property type="match status" value="1"/>
</dbReference>
<feature type="domain" description="Transposase IS200-like" evidence="1">
    <location>
        <begin position="10"/>
        <end position="154"/>
    </location>
</feature>
<dbReference type="GO" id="GO:0006313">
    <property type="term" value="P:DNA transposition"/>
    <property type="evidence" value="ECO:0007669"/>
    <property type="project" value="InterPro"/>
</dbReference>
<protein>
    <recommendedName>
        <fullName evidence="1">Transposase IS200-like domain-containing protein</fullName>
    </recommendedName>
</protein>
<name>A0A1F5EDX6_9BACT</name>
<dbReference type="Pfam" id="PF01797">
    <property type="entry name" value="Y1_Tnp"/>
    <property type="match status" value="1"/>
</dbReference>
<dbReference type="InterPro" id="IPR002686">
    <property type="entry name" value="Transposase_17"/>
</dbReference>
<gene>
    <name evidence="2" type="ORF">A3F08_02765</name>
</gene>
<proteinExistence type="predicted"/>
<evidence type="ECO:0000259" key="1">
    <source>
        <dbReference type="SMART" id="SM01321"/>
    </source>
</evidence>
<evidence type="ECO:0000313" key="2">
    <source>
        <dbReference type="EMBL" id="OGD65565.1"/>
    </source>
</evidence>
<reference evidence="2 3" key="1">
    <citation type="journal article" date="2016" name="Nat. Commun.">
        <title>Thousands of microbial genomes shed light on interconnected biogeochemical processes in an aquifer system.</title>
        <authorList>
            <person name="Anantharaman K."/>
            <person name="Brown C.T."/>
            <person name="Hug L.A."/>
            <person name="Sharon I."/>
            <person name="Castelle C.J."/>
            <person name="Probst A.J."/>
            <person name="Thomas B.C."/>
            <person name="Singh A."/>
            <person name="Wilkins M.J."/>
            <person name="Karaoz U."/>
            <person name="Brodie E.L."/>
            <person name="Williams K.H."/>
            <person name="Hubbard S.S."/>
            <person name="Banfield J.F."/>
        </authorList>
    </citation>
    <scope>NUCLEOTIDE SEQUENCE [LARGE SCALE GENOMIC DNA]</scope>
</reference>
<dbReference type="SUPFAM" id="SSF143422">
    <property type="entry name" value="Transposase IS200-like"/>
    <property type="match status" value="1"/>
</dbReference>